<dbReference type="eggNOG" id="ENOG5030IFB">
    <property type="taxonomic scope" value="Bacteria"/>
</dbReference>
<evidence type="ECO:0000256" key="2">
    <source>
        <dbReference type="SAM" id="SignalP"/>
    </source>
</evidence>
<dbReference type="STRING" id="223184.AS25_10420"/>
<name>A0A0B0DAN1_9MICC</name>
<evidence type="ECO:0000313" key="4">
    <source>
        <dbReference type="Proteomes" id="UP000030664"/>
    </source>
</evidence>
<feature type="signal peptide" evidence="2">
    <location>
        <begin position="1"/>
        <end position="21"/>
    </location>
</feature>
<dbReference type="PROSITE" id="PS51257">
    <property type="entry name" value="PROKAR_LIPOPROTEIN"/>
    <property type="match status" value="1"/>
</dbReference>
<dbReference type="RefSeq" id="WP_035964913.1">
    <property type="nucleotide sequence ID" value="NZ_JROM01000045.1"/>
</dbReference>
<evidence type="ECO:0000313" key="3">
    <source>
        <dbReference type="EMBL" id="KHE73835.1"/>
    </source>
</evidence>
<proteinExistence type="predicted"/>
<dbReference type="Proteomes" id="UP000030664">
    <property type="component" value="Unassembled WGS sequence"/>
</dbReference>
<protein>
    <recommendedName>
        <fullName evidence="5">DUF4352 domain-containing protein</fullName>
    </recommendedName>
</protein>
<sequence>MKISAQLLAVPVLLLGLTACAGSGDAPASAPTAPSVEPAVAETTQAQPTPGLSERGNLMKRVGESSSITINGQESTPVVNFVVNRIEVDPKCSTSYAQKPENGHFVTLDVSAETGPREQFQEAFYGTDYMFNPHEWKFITPAGTTANSVASAASYMCLPDAERIPEMGPAERATGKIVLDVPAKTGTLVYAPGFVDQAWEWKL</sequence>
<accession>A0A0B0DAN1</accession>
<comment type="caution">
    <text evidence="3">The sequence shown here is derived from an EMBL/GenBank/DDBJ whole genome shotgun (WGS) entry which is preliminary data.</text>
</comment>
<keyword evidence="2" id="KW-0732">Signal</keyword>
<organism evidence="3 4">
    <name type="scientific">Kocuria marina</name>
    <dbReference type="NCBI Taxonomy" id="223184"/>
    <lineage>
        <taxon>Bacteria</taxon>
        <taxon>Bacillati</taxon>
        <taxon>Actinomycetota</taxon>
        <taxon>Actinomycetes</taxon>
        <taxon>Micrococcales</taxon>
        <taxon>Micrococcaceae</taxon>
        <taxon>Kocuria</taxon>
    </lineage>
</organism>
<gene>
    <name evidence="3" type="ORF">AS25_10420</name>
</gene>
<feature type="region of interest" description="Disordered" evidence="1">
    <location>
        <begin position="24"/>
        <end position="57"/>
    </location>
</feature>
<feature type="chain" id="PRO_5038814118" description="DUF4352 domain-containing protein" evidence="2">
    <location>
        <begin position="22"/>
        <end position="203"/>
    </location>
</feature>
<reference evidence="3 4" key="1">
    <citation type="submission" date="2014-09" db="EMBL/GenBank/DDBJ databases">
        <title>High-quality draft genome sequence of Kocuria marina SO9-6, an actinobacterium isolated from a copper mine.</title>
        <authorList>
            <person name="Castro D.B."/>
            <person name="Pereira L.B."/>
            <person name="Silva M.V."/>
            <person name="Silva B.P."/>
            <person name="Zanardi B.R."/>
            <person name="Carlos C."/>
            <person name="Belgini D.R."/>
            <person name="Limache E.G."/>
            <person name="Lacerda G.V."/>
            <person name="Nery M.B."/>
            <person name="Gomes M.B."/>
            <person name="Souza S."/>
            <person name="Silva T.M."/>
            <person name="Rodrigues V.D."/>
            <person name="Paulino L.C."/>
            <person name="Vicentini R."/>
            <person name="Ferraz L.F."/>
            <person name="Ottoboni L.M."/>
        </authorList>
    </citation>
    <scope>NUCLEOTIDE SEQUENCE [LARGE SCALE GENOMIC DNA]</scope>
    <source>
        <strain evidence="3 4">SO9-6</strain>
    </source>
</reference>
<dbReference type="EMBL" id="JROM01000045">
    <property type="protein sequence ID" value="KHE73835.1"/>
    <property type="molecule type" value="Genomic_DNA"/>
</dbReference>
<evidence type="ECO:0008006" key="5">
    <source>
        <dbReference type="Google" id="ProtNLM"/>
    </source>
</evidence>
<evidence type="ECO:0000256" key="1">
    <source>
        <dbReference type="SAM" id="MobiDB-lite"/>
    </source>
</evidence>
<dbReference type="AlphaFoldDB" id="A0A0B0DAN1"/>